<dbReference type="Proteomes" id="UP000828390">
    <property type="component" value="Unassembled WGS sequence"/>
</dbReference>
<organism evidence="2 3">
    <name type="scientific">Dreissena polymorpha</name>
    <name type="common">Zebra mussel</name>
    <name type="synonym">Mytilus polymorpha</name>
    <dbReference type="NCBI Taxonomy" id="45954"/>
    <lineage>
        <taxon>Eukaryota</taxon>
        <taxon>Metazoa</taxon>
        <taxon>Spiralia</taxon>
        <taxon>Lophotrochozoa</taxon>
        <taxon>Mollusca</taxon>
        <taxon>Bivalvia</taxon>
        <taxon>Autobranchia</taxon>
        <taxon>Heteroconchia</taxon>
        <taxon>Euheterodonta</taxon>
        <taxon>Imparidentia</taxon>
        <taxon>Neoheterodontei</taxon>
        <taxon>Myida</taxon>
        <taxon>Dreissenoidea</taxon>
        <taxon>Dreissenidae</taxon>
        <taxon>Dreissena</taxon>
    </lineage>
</organism>
<sequence length="59" mass="6318">MVGSTIGPSCLTLFCLFLPYLSSKAGQMVGSTIGQSCLTLFSLFLPSLPPKQARWLVLP</sequence>
<feature type="signal peptide" evidence="1">
    <location>
        <begin position="1"/>
        <end position="25"/>
    </location>
</feature>
<comment type="caution">
    <text evidence="2">The sequence shown here is derived from an EMBL/GenBank/DDBJ whole genome shotgun (WGS) entry which is preliminary data.</text>
</comment>
<reference evidence="2" key="1">
    <citation type="journal article" date="2019" name="bioRxiv">
        <title>The Genome of the Zebra Mussel, Dreissena polymorpha: A Resource for Invasive Species Research.</title>
        <authorList>
            <person name="McCartney M.A."/>
            <person name="Auch B."/>
            <person name="Kono T."/>
            <person name="Mallez S."/>
            <person name="Zhang Y."/>
            <person name="Obille A."/>
            <person name="Becker A."/>
            <person name="Abrahante J.E."/>
            <person name="Garbe J."/>
            <person name="Badalamenti J.P."/>
            <person name="Herman A."/>
            <person name="Mangelson H."/>
            <person name="Liachko I."/>
            <person name="Sullivan S."/>
            <person name="Sone E.D."/>
            <person name="Koren S."/>
            <person name="Silverstein K.A.T."/>
            <person name="Beckman K.B."/>
            <person name="Gohl D.M."/>
        </authorList>
    </citation>
    <scope>NUCLEOTIDE SEQUENCE</scope>
    <source>
        <strain evidence="2">Duluth1</strain>
        <tissue evidence="2">Whole animal</tissue>
    </source>
</reference>
<keyword evidence="3" id="KW-1185">Reference proteome</keyword>
<protein>
    <submittedName>
        <fullName evidence="2">Uncharacterized protein</fullName>
    </submittedName>
</protein>
<reference evidence="2" key="2">
    <citation type="submission" date="2020-11" db="EMBL/GenBank/DDBJ databases">
        <authorList>
            <person name="McCartney M.A."/>
            <person name="Auch B."/>
            <person name="Kono T."/>
            <person name="Mallez S."/>
            <person name="Becker A."/>
            <person name="Gohl D.M."/>
            <person name="Silverstein K.A.T."/>
            <person name="Koren S."/>
            <person name="Bechman K.B."/>
            <person name="Herman A."/>
            <person name="Abrahante J.E."/>
            <person name="Garbe J."/>
        </authorList>
    </citation>
    <scope>NUCLEOTIDE SEQUENCE</scope>
    <source>
        <strain evidence="2">Duluth1</strain>
        <tissue evidence="2">Whole animal</tissue>
    </source>
</reference>
<proteinExistence type="predicted"/>
<evidence type="ECO:0000313" key="3">
    <source>
        <dbReference type="Proteomes" id="UP000828390"/>
    </source>
</evidence>
<keyword evidence="1" id="KW-0732">Signal</keyword>
<name>A0A9D4MQQ7_DREPO</name>
<feature type="chain" id="PRO_5038876450" evidence="1">
    <location>
        <begin position="26"/>
        <end position="59"/>
    </location>
</feature>
<accession>A0A9D4MQQ7</accession>
<dbReference type="EMBL" id="JAIWYP010000001">
    <property type="protein sequence ID" value="KAH3880793.1"/>
    <property type="molecule type" value="Genomic_DNA"/>
</dbReference>
<evidence type="ECO:0000313" key="2">
    <source>
        <dbReference type="EMBL" id="KAH3880793.1"/>
    </source>
</evidence>
<gene>
    <name evidence="2" type="ORF">DPMN_004715</name>
</gene>
<evidence type="ECO:0000256" key="1">
    <source>
        <dbReference type="SAM" id="SignalP"/>
    </source>
</evidence>
<dbReference type="AlphaFoldDB" id="A0A9D4MQQ7"/>